<dbReference type="InterPro" id="IPR006675">
    <property type="entry name" value="HDIG_dom"/>
</dbReference>
<dbReference type="SMART" id="SM00471">
    <property type="entry name" value="HDc"/>
    <property type="match status" value="1"/>
</dbReference>
<dbReference type="PANTHER" id="PTHR43155:SF2">
    <property type="entry name" value="CYCLIC DI-GMP PHOSPHODIESTERASE PA4108"/>
    <property type="match status" value="1"/>
</dbReference>
<feature type="domain" description="HD-GYP" evidence="2">
    <location>
        <begin position="138"/>
        <end position="333"/>
    </location>
</feature>
<dbReference type="EMBL" id="JBHMAG010000004">
    <property type="protein sequence ID" value="MFB9750664.1"/>
    <property type="molecule type" value="Genomic_DNA"/>
</dbReference>
<comment type="caution">
    <text evidence="3">The sequence shown here is derived from an EMBL/GenBank/DDBJ whole genome shotgun (WGS) entry which is preliminary data.</text>
</comment>
<dbReference type="PROSITE" id="PS51832">
    <property type="entry name" value="HD_GYP"/>
    <property type="match status" value="1"/>
</dbReference>
<accession>A0ABV5VQW1</accession>
<evidence type="ECO:0000313" key="3">
    <source>
        <dbReference type="EMBL" id="MFB9750664.1"/>
    </source>
</evidence>
<feature type="region of interest" description="Disordered" evidence="1">
    <location>
        <begin position="63"/>
        <end position="89"/>
    </location>
</feature>
<dbReference type="InterPro" id="IPR037522">
    <property type="entry name" value="HD_GYP_dom"/>
</dbReference>
<reference evidence="3 4" key="1">
    <citation type="submission" date="2024-09" db="EMBL/GenBank/DDBJ databases">
        <authorList>
            <person name="Sun Q."/>
            <person name="Mori K."/>
        </authorList>
    </citation>
    <scope>NUCLEOTIDE SEQUENCE [LARGE SCALE GENOMIC DNA]</scope>
    <source>
        <strain evidence="3 4">JCM 12520</strain>
    </source>
</reference>
<dbReference type="PANTHER" id="PTHR43155">
    <property type="entry name" value="CYCLIC DI-GMP PHOSPHODIESTERASE PA4108-RELATED"/>
    <property type="match status" value="1"/>
</dbReference>
<dbReference type="CDD" id="cd00077">
    <property type="entry name" value="HDc"/>
    <property type="match status" value="1"/>
</dbReference>
<dbReference type="Gene3D" id="1.10.3210.10">
    <property type="entry name" value="Hypothetical protein af1432"/>
    <property type="match status" value="1"/>
</dbReference>
<evidence type="ECO:0000259" key="2">
    <source>
        <dbReference type="PROSITE" id="PS51832"/>
    </source>
</evidence>
<dbReference type="GO" id="GO:0016787">
    <property type="term" value="F:hydrolase activity"/>
    <property type="evidence" value="ECO:0007669"/>
    <property type="project" value="UniProtKB-KW"/>
</dbReference>
<gene>
    <name evidence="3" type="ORF">ACFFNY_03680</name>
</gene>
<sequence length="376" mass="41712">MRCEQYEDLVGKKLLHNIVNTTGMMLIPENTVLTEAHVGKLEKFQISLFDIVVEELDEKKTFSDPAAEPIQAVPERSGAGETAPSGEGKTVTAVLARADAAEMMKRTDAKMRDIEKLILNTGIIPLTEVEEHVLPDLMQTTQNQNVYKLFADLRAEEDYRFKHSIGVACMSAVLGRWLGMDETEVSTLATAASLCDIGTIKLPSSLVHKTSELLVHEQEIMKQHTILGYELLKQSGVEERVALVALQHHERGDGSGYPARLHGAEIDPFAKIVALADDYLMMATDRPNKPALPFYQIIRNLHEDIVSNRYDSVIGMTFLNRLMAAQVGSDVRLTDGRRGKIVLIYPNYPTRPLIALDDGFIDLSKTDAVQVMDVIG</sequence>
<dbReference type="SUPFAM" id="SSF109604">
    <property type="entry name" value="HD-domain/PDEase-like"/>
    <property type="match status" value="1"/>
</dbReference>
<dbReference type="Proteomes" id="UP001589619">
    <property type="component" value="Unassembled WGS sequence"/>
</dbReference>
<evidence type="ECO:0000313" key="4">
    <source>
        <dbReference type="Proteomes" id="UP001589619"/>
    </source>
</evidence>
<dbReference type="EC" id="3.1.4.-" evidence="3"/>
<keyword evidence="3" id="KW-0378">Hydrolase</keyword>
<name>A0ABV5VQW1_9BACL</name>
<evidence type="ECO:0000256" key="1">
    <source>
        <dbReference type="SAM" id="MobiDB-lite"/>
    </source>
</evidence>
<organism evidence="3 4">
    <name type="scientific">Paenibacillus hodogayensis</name>
    <dbReference type="NCBI Taxonomy" id="279208"/>
    <lineage>
        <taxon>Bacteria</taxon>
        <taxon>Bacillati</taxon>
        <taxon>Bacillota</taxon>
        <taxon>Bacilli</taxon>
        <taxon>Bacillales</taxon>
        <taxon>Paenibacillaceae</taxon>
        <taxon>Paenibacillus</taxon>
    </lineage>
</organism>
<keyword evidence="4" id="KW-1185">Reference proteome</keyword>
<proteinExistence type="predicted"/>
<dbReference type="Pfam" id="PF13487">
    <property type="entry name" value="HD_5"/>
    <property type="match status" value="1"/>
</dbReference>
<dbReference type="InterPro" id="IPR003607">
    <property type="entry name" value="HD/PDEase_dom"/>
</dbReference>
<dbReference type="RefSeq" id="WP_344904666.1">
    <property type="nucleotide sequence ID" value="NZ_BAAAYO010000002.1"/>
</dbReference>
<protein>
    <submittedName>
        <fullName evidence="3">HD-GYP domain-containing protein</fullName>
        <ecNumber evidence="3">3.1.4.-</ecNumber>
    </submittedName>
</protein>
<dbReference type="NCBIfam" id="TIGR00277">
    <property type="entry name" value="HDIG"/>
    <property type="match status" value="1"/>
</dbReference>